<evidence type="ECO:0000259" key="2">
    <source>
        <dbReference type="Pfam" id="PF10551"/>
    </source>
</evidence>
<feature type="domain" description="Transposase MuDR plant" evidence="1">
    <location>
        <begin position="2"/>
        <end position="60"/>
    </location>
</feature>
<sequence>MEFATADMFRKAIRAHAIKHRRNIKFQKNDPNRVKAVCKDKGCNWFVFASWLGDQKTFKIKSMLRTDTNVDTSIWQYYRARTRAKELIQGSIKDQYSKLWEYCAKVRRMNRGSSVILNCSSEDGVANPKFVRLYICLHALNKGWKEGCRHIIGLDCCFIKGYHAGQLLTAIGVDPNNQMYPIAYALVESECRDSWEWFLELLG</sequence>
<keyword evidence="4" id="KW-1185">Reference proteome</keyword>
<dbReference type="Pfam" id="PF10551">
    <property type="entry name" value="MULE"/>
    <property type="match status" value="1"/>
</dbReference>
<evidence type="ECO:0000313" key="3">
    <source>
        <dbReference type="EMBL" id="KAK0601228.1"/>
    </source>
</evidence>
<evidence type="ECO:0008006" key="5">
    <source>
        <dbReference type="Google" id="ProtNLM"/>
    </source>
</evidence>
<reference evidence="3" key="1">
    <citation type="journal article" date="2022" name="Plant J.">
        <title>Strategies of tolerance reflected in two North American maple genomes.</title>
        <authorList>
            <person name="McEvoy S.L."/>
            <person name="Sezen U.U."/>
            <person name="Trouern-Trend A."/>
            <person name="McMahon S.M."/>
            <person name="Schaberg P.G."/>
            <person name="Yang J."/>
            <person name="Wegrzyn J.L."/>
            <person name="Swenson N.G."/>
        </authorList>
    </citation>
    <scope>NUCLEOTIDE SEQUENCE</scope>
    <source>
        <strain evidence="3">NS2018</strain>
    </source>
</reference>
<reference evidence="3" key="2">
    <citation type="submission" date="2023-06" db="EMBL/GenBank/DDBJ databases">
        <authorList>
            <person name="Swenson N.G."/>
            <person name="Wegrzyn J.L."/>
            <person name="Mcevoy S.L."/>
        </authorList>
    </citation>
    <scope>NUCLEOTIDE SEQUENCE</scope>
    <source>
        <strain evidence="3">NS2018</strain>
        <tissue evidence="3">Leaf</tissue>
    </source>
</reference>
<dbReference type="Proteomes" id="UP001168877">
    <property type="component" value="Unassembled WGS sequence"/>
</dbReference>
<dbReference type="PANTHER" id="PTHR31973:SF187">
    <property type="entry name" value="MUTATOR TRANSPOSASE MUDRA PROTEIN"/>
    <property type="match status" value="1"/>
</dbReference>
<evidence type="ECO:0000259" key="1">
    <source>
        <dbReference type="Pfam" id="PF03108"/>
    </source>
</evidence>
<proteinExistence type="predicted"/>
<gene>
    <name evidence="3" type="ORF">LWI29_022338</name>
</gene>
<accession>A0AA39W3G7</accession>
<organism evidence="3 4">
    <name type="scientific">Acer saccharum</name>
    <name type="common">Sugar maple</name>
    <dbReference type="NCBI Taxonomy" id="4024"/>
    <lineage>
        <taxon>Eukaryota</taxon>
        <taxon>Viridiplantae</taxon>
        <taxon>Streptophyta</taxon>
        <taxon>Embryophyta</taxon>
        <taxon>Tracheophyta</taxon>
        <taxon>Spermatophyta</taxon>
        <taxon>Magnoliopsida</taxon>
        <taxon>eudicotyledons</taxon>
        <taxon>Gunneridae</taxon>
        <taxon>Pentapetalae</taxon>
        <taxon>rosids</taxon>
        <taxon>malvids</taxon>
        <taxon>Sapindales</taxon>
        <taxon>Sapindaceae</taxon>
        <taxon>Hippocastanoideae</taxon>
        <taxon>Acereae</taxon>
        <taxon>Acer</taxon>
    </lineage>
</organism>
<dbReference type="Pfam" id="PF03108">
    <property type="entry name" value="DBD_Tnp_Mut"/>
    <property type="match status" value="1"/>
</dbReference>
<dbReference type="InterPro" id="IPR018289">
    <property type="entry name" value="MULE_transposase_dom"/>
</dbReference>
<comment type="caution">
    <text evidence="3">The sequence shown here is derived from an EMBL/GenBank/DDBJ whole genome shotgun (WGS) entry which is preliminary data.</text>
</comment>
<evidence type="ECO:0000313" key="4">
    <source>
        <dbReference type="Proteomes" id="UP001168877"/>
    </source>
</evidence>
<name>A0AA39W3G7_ACESA</name>
<protein>
    <recommendedName>
        <fullName evidence="5">Transposase MuDR plant domain-containing protein</fullName>
    </recommendedName>
</protein>
<dbReference type="InterPro" id="IPR004332">
    <property type="entry name" value="Transposase_MuDR"/>
</dbReference>
<dbReference type="AlphaFoldDB" id="A0AA39W3G7"/>
<dbReference type="PANTHER" id="PTHR31973">
    <property type="entry name" value="POLYPROTEIN, PUTATIVE-RELATED"/>
    <property type="match status" value="1"/>
</dbReference>
<dbReference type="EMBL" id="JAUESC010000003">
    <property type="protein sequence ID" value="KAK0601228.1"/>
    <property type="molecule type" value="Genomic_DNA"/>
</dbReference>
<feature type="domain" description="MULE transposase" evidence="2">
    <location>
        <begin position="152"/>
        <end position="200"/>
    </location>
</feature>